<evidence type="ECO:0000256" key="2">
    <source>
        <dbReference type="ARBA" id="ARBA00006510"/>
    </source>
</evidence>
<feature type="transmembrane region" description="Helical" evidence="7">
    <location>
        <begin position="457"/>
        <end position="475"/>
    </location>
</feature>
<dbReference type="RefSeq" id="XP_015588696.1">
    <property type="nucleotide sequence ID" value="XM_015733210.2"/>
</dbReference>
<name>A0AAJ7VY98_CEPCN</name>
<feature type="transmembrane region" description="Helical" evidence="7">
    <location>
        <begin position="589"/>
        <end position="614"/>
    </location>
</feature>
<dbReference type="InterPro" id="IPR012496">
    <property type="entry name" value="TMC_dom"/>
</dbReference>
<evidence type="ECO:0000256" key="5">
    <source>
        <dbReference type="ARBA" id="ARBA00023136"/>
    </source>
</evidence>
<dbReference type="RefSeq" id="XP_024937670.1">
    <property type="nucleotide sequence ID" value="XM_025081902.1"/>
</dbReference>
<gene>
    <name evidence="10 11" type="primary">LOC107264684</name>
</gene>
<keyword evidence="5 7" id="KW-0472">Membrane</keyword>
<protein>
    <submittedName>
        <fullName evidence="10 11">Transmembrane channel-like protein 5</fullName>
    </submittedName>
</protein>
<evidence type="ECO:0000256" key="4">
    <source>
        <dbReference type="ARBA" id="ARBA00022989"/>
    </source>
</evidence>
<dbReference type="Pfam" id="PF07810">
    <property type="entry name" value="TMC"/>
    <property type="match status" value="1"/>
</dbReference>
<feature type="region of interest" description="Disordered" evidence="6">
    <location>
        <begin position="789"/>
        <end position="830"/>
    </location>
</feature>
<evidence type="ECO:0000259" key="8">
    <source>
        <dbReference type="Pfam" id="PF07810"/>
    </source>
</evidence>
<keyword evidence="4 7" id="KW-1133">Transmembrane helix</keyword>
<feature type="transmembrane region" description="Helical" evidence="7">
    <location>
        <begin position="286"/>
        <end position="304"/>
    </location>
</feature>
<evidence type="ECO:0000313" key="10">
    <source>
        <dbReference type="RefSeq" id="XP_015588696.1"/>
    </source>
</evidence>
<evidence type="ECO:0000256" key="7">
    <source>
        <dbReference type="SAM" id="Phobius"/>
    </source>
</evidence>
<feature type="transmembrane region" description="Helical" evidence="7">
    <location>
        <begin position="212"/>
        <end position="234"/>
    </location>
</feature>
<feature type="domain" description="TMC" evidence="8">
    <location>
        <begin position="478"/>
        <end position="584"/>
    </location>
</feature>
<dbReference type="GO" id="GO:0005886">
    <property type="term" value="C:plasma membrane"/>
    <property type="evidence" value="ECO:0007669"/>
    <property type="project" value="InterPro"/>
</dbReference>
<dbReference type="GO" id="GO:0008381">
    <property type="term" value="F:mechanosensitive monoatomic ion channel activity"/>
    <property type="evidence" value="ECO:0007669"/>
    <property type="project" value="TreeGrafter"/>
</dbReference>
<feature type="transmembrane region" description="Helical" evidence="7">
    <location>
        <begin position="373"/>
        <end position="400"/>
    </location>
</feature>
<dbReference type="PANTHER" id="PTHR23302:SF43">
    <property type="entry name" value="TMC DOMAIN-CONTAINING PROTEIN"/>
    <property type="match status" value="1"/>
</dbReference>
<dbReference type="PANTHER" id="PTHR23302">
    <property type="entry name" value="TRANSMEMBRANE CHANNEL-RELATED"/>
    <property type="match status" value="1"/>
</dbReference>
<dbReference type="Proteomes" id="UP000694920">
    <property type="component" value="Unplaced"/>
</dbReference>
<accession>A0AAJ7VY98</accession>
<sequence length="830" mass="94472">METYQVESSKGNSSMEYVDTTVSHPKDSIRWTETRRRKRRGLTLQHPSEQRLHARHARYLPSRTLASFNQDENGKMHCIASVLPYATLRIPRTPLSPTEEHAVAIASQMERDDAFMQDDPMSELLRIETLRDMPQCLMVKRSIKAKLTKSVSQKATRKPIGYWKRVKYTISITFMKISMAMREVASTIELWYHAIKSIEGQFGSGVAAYFKFLRWLFLLNMLCCILSFSFIVLPQSLNDVYTVTEFSGFDLLTGGGFLTNTIMYYGFYTNGTVSKLLNSTYSIPSAYFFTLLCCYIFVFILLSVKVAHSYRKCYIETAGGVYNLYASKIFCGWDFGIASMKAASLKSASIYGELKEFLADAEKQSYPNCATKYYALFVQTSMTLLVLAIMVGTGVLLWILLSRYETDNSNALSLLIVPLVITAIMNLYPTFVSWLVRYEGYNSKRVALYVKMIRNSAMAVVVVGTLLFFWLTGSTTGCWQTVLAQELYRLILMDFIASIVGTFLAQMIRSHLYVLFCKNVKAPRFHIAQNTLNLIYNQTLFLVAFYFSPPMSFVIVIKMIMTFYIKKHGVLNHCEPPSRSWRAAQTHTLFLALAFLGMVGVLVTLGYVIMYVPISDCGPFRGYTYTWEVMVEGILQLKRDSTFWMIVIELARPAVGGAILIGMCVAVYYLHAKAEATKKMVRILREMLVLESHDKEFLLKSFTKVADEHWLFNNSSTSLHDSVPSNEEEVPFVLQSPPKSRRTSQLFSRTSRPSVISTNETPTDHLPRFACPTNFTKCDIELEKLRKTSTLSDPGLQGTPSNSRIEQRKTSHLEPSTSDGKSSMRYDFLY</sequence>
<evidence type="ECO:0000256" key="1">
    <source>
        <dbReference type="ARBA" id="ARBA00004141"/>
    </source>
</evidence>
<evidence type="ECO:0000313" key="9">
    <source>
        <dbReference type="Proteomes" id="UP000694920"/>
    </source>
</evidence>
<comment type="similarity">
    <text evidence="2">Belongs to the TMC family.</text>
</comment>
<feature type="transmembrane region" description="Helical" evidence="7">
    <location>
        <begin position="643"/>
        <end position="670"/>
    </location>
</feature>
<comment type="subcellular location">
    <subcellularLocation>
        <location evidence="1">Membrane</location>
        <topology evidence="1">Multi-pass membrane protein</topology>
    </subcellularLocation>
</comment>
<organism evidence="9 11">
    <name type="scientific">Cephus cinctus</name>
    <name type="common">Wheat stem sawfly</name>
    <dbReference type="NCBI Taxonomy" id="211228"/>
    <lineage>
        <taxon>Eukaryota</taxon>
        <taxon>Metazoa</taxon>
        <taxon>Ecdysozoa</taxon>
        <taxon>Arthropoda</taxon>
        <taxon>Hexapoda</taxon>
        <taxon>Insecta</taxon>
        <taxon>Pterygota</taxon>
        <taxon>Neoptera</taxon>
        <taxon>Endopterygota</taxon>
        <taxon>Hymenoptera</taxon>
        <taxon>Cephoidea</taxon>
        <taxon>Cephidae</taxon>
        <taxon>Cephus</taxon>
    </lineage>
</organism>
<dbReference type="InterPro" id="IPR038900">
    <property type="entry name" value="TMC"/>
</dbReference>
<feature type="compositionally biased region" description="Polar residues" evidence="6">
    <location>
        <begin position="743"/>
        <end position="761"/>
    </location>
</feature>
<dbReference type="AlphaFoldDB" id="A0AAJ7VY98"/>
<dbReference type="GeneID" id="107264684"/>
<reference evidence="10 11" key="1">
    <citation type="submission" date="2025-04" db="UniProtKB">
        <authorList>
            <consortium name="RefSeq"/>
        </authorList>
    </citation>
    <scope>IDENTIFICATION</scope>
</reference>
<feature type="region of interest" description="Disordered" evidence="6">
    <location>
        <begin position="732"/>
        <end position="768"/>
    </location>
</feature>
<dbReference type="KEGG" id="ccin:107264684"/>
<keyword evidence="3 7" id="KW-0812">Transmembrane</keyword>
<keyword evidence="9" id="KW-1185">Reference proteome</keyword>
<evidence type="ECO:0000256" key="3">
    <source>
        <dbReference type="ARBA" id="ARBA00022692"/>
    </source>
</evidence>
<feature type="transmembrane region" description="Helical" evidence="7">
    <location>
        <begin position="246"/>
        <end position="266"/>
    </location>
</feature>
<feature type="compositionally biased region" description="Polar residues" evidence="6">
    <location>
        <begin position="789"/>
        <end position="804"/>
    </location>
</feature>
<evidence type="ECO:0000256" key="6">
    <source>
        <dbReference type="SAM" id="MobiDB-lite"/>
    </source>
</evidence>
<proteinExistence type="inferred from homology"/>
<feature type="transmembrane region" description="Helical" evidence="7">
    <location>
        <begin position="412"/>
        <end position="436"/>
    </location>
</feature>
<evidence type="ECO:0000313" key="11">
    <source>
        <dbReference type="RefSeq" id="XP_024937670.1"/>
    </source>
</evidence>